<dbReference type="Pfam" id="PF23400">
    <property type="entry name" value="CARF_Card1"/>
    <property type="match status" value="1"/>
</dbReference>
<dbReference type="eggNOG" id="ENOG502Z86H">
    <property type="taxonomic scope" value="Bacteria"/>
</dbReference>
<dbReference type="InterPro" id="IPR056339">
    <property type="entry name" value="CARF_Card1"/>
</dbReference>
<organism evidence="2 3">
    <name type="scientific">Thermodesulfobium narugense DSM 14796</name>
    <dbReference type="NCBI Taxonomy" id="747365"/>
    <lineage>
        <taxon>Bacteria</taxon>
        <taxon>Pseudomonadati</taxon>
        <taxon>Thermodesulfobiota</taxon>
        <taxon>Thermodesulfobiia</taxon>
        <taxon>Thermodesulfobiales</taxon>
        <taxon>Thermodesulfobiaceae</taxon>
        <taxon>Thermodesulfobium</taxon>
    </lineage>
</organism>
<dbReference type="Gene3D" id="3.40.50.10770">
    <property type="entry name" value="Hypothetical protein VC1899 like domain (Restriction endonuclease-like)"/>
    <property type="match status" value="1"/>
</dbReference>
<dbReference type="InterPro" id="IPR011335">
    <property type="entry name" value="Restrct_endonuc-II-like"/>
</dbReference>
<dbReference type="Gene3D" id="3.40.1350.10">
    <property type="match status" value="1"/>
</dbReference>
<gene>
    <name evidence="2" type="ORF">Thena_0824</name>
</gene>
<protein>
    <recommendedName>
        <fullName evidence="1">Card1 CARF domain-containing protein</fullName>
    </recommendedName>
</protein>
<dbReference type="EMBL" id="CP002690">
    <property type="protein sequence ID" value="AEE14456.1"/>
    <property type="molecule type" value="Genomic_DNA"/>
</dbReference>
<dbReference type="KEGG" id="tnr:Thena_0824"/>
<dbReference type="InterPro" id="IPR011856">
    <property type="entry name" value="tRNA_endonuc-like_dom_sf"/>
</dbReference>
<dbReference type="AlphaFoldDB" id="M1E5S3"/>
<dbReference type="RefSeq" id="WP_013756181.1">
    <property type="nucleotide sequence ID" value="NC_015499.1"/>
</dbReference>
<evidence type="ECO:0000259" key="1">
    <source>
        <dbReference type="Pfam" id="PF23400"/>
    </source>
</evidence>
<dbReference type="HOGENOM" id="CLU_628411_0_0_9"/>
<dbReference type="SUPFAM" id="SSF52980">
    <property type="entry name" value="Restriction endonuclease-like"/>
    <property type="match status" value="1"/>
</dbReference>
<feature type="domain" description="Card1 CARF" evidence="1">
    <location>
        <begin position="6"/>
        <end position="142"/>
    </location>
</feature>
<dbReference type="GO" id="GO:0003676">
    <property type="term" value="F:nucleic acid binding"/>
    <property type="evidence" value="ECO:0007669"/>
    <property type="project" value="InterPro"/>
</dbReference>
<evidence type="ECO:0000313" key="2">
    <source>
        <dbReference type="EMBL" id="AEE14456.1"/>
    </source>
</evidence>
<name>M1E5S3_9BACT</name>
<dbReference type="STRING" id="747365.Thena_0824"/>
<accession>M1E5S3</accession>
<evidence type="ECO:0000313" key="3">
    <source>
        <dbReference type="Proteomes" id="UP000011765"/>
    </source>
</evidence>
<dbReference type="OrthoDB" id="9797116at2"/>
<reference evidence="2 3" key="1">
    <citation type="submission" date="2011-04" db="EMBL/GenBank/DDBJ databases">
        <title>The complete genome of Thermodesulfobium narugense DSM 14796.</title>
        <authorList>
            <consortium name="US DOE Joint Genome Institute (JGI-PGF)"/>
            <person name="Lucas S."/>
            <person name="Han J."/>
            <person name="Lapidus A."/>
            <person name="Bruce D."/>
            <person name="Goodwin L."/>
            <person name="Pitluck S."/>
            <person name="Peters L."/>
            <person name="Kyrpides N."/>
            <person name="Mavromatis K."/>
            <person name="Pagani I."/>
            <person name="Ivanova N."/>
            <person name="Ovchinnikova G."/>
            <person name="Zhang X."/>
            <person name="Saunders L."/>
            <person name="Detter J.C."/>
            <person name="Tapia R."/>
            <person name="Han C."/>
            <person name="Land M."/>
            <person name="Hauser L."/>
            <person name="Markowitz V."/>
            <person name="Cheng J.-F."/>
            <person name="Hugenholtz P."/>
            <person name="Woyke T."/>
            <person name="Wu D."/>
            <person name="Spring S."/>
            <person name="Schroeder M."/>
            <person name="Brambilla E."/>
            <person name="Klenk H.-P."/>
            <person name="Eisen J.A."/>
        </authorList>
    </citation>
    <scope>NUCLEOTIDE SEQUENCE [LARGE SCALE GENOMIC DNA]</scope>
    <source>
        <strain evidence="2 3">DSM 14796</strain>
    </source>
</reference>
<keyword evidence="3" id="KW-1185">Reference proteome</keyword>
<sequence>MGYKCLVLLIGTNPLPNYVVGSYLKDKYNKFIFIYSKEDEKINQSSTSEYAEKLKKHLYLNNNDCSLLPLSDISNPNSIKDDLKNKFPKGNIDEVHLNYTGGTKTMVAHVYNFLKEKFGDKFNASYLDARTYKLIYDNIEEDISLKDKVKIDINTLLSIHLYDKNVSFEIYDTYSYKSKFKNGFDEISQEIEKAVKDGKSEEFIKWLEDPFRKIFKGPDKILENKGKFKQHIDNLSKNNDLSPINKFNDNTPDFIWDILNAFPEDKRINDEQKLWIPDDSITNNKAFSERIKDTVEFLDGKWFEWYIYNEIRNELLNRGLKEEEHLGISLKAQKGNSPNFELDIFIINGYQLVGLSLTTSKRQRDCKLKGFEVIHRVRQIGGDESKAILITGLKKEYKDDSNRGTKKLQEDLSFVTGTAEDKIIVFGIDDWADIGDKICKEVFR</sequence>
<dbReference type="Proteomes" id="UP000011765">
    <property type="component" value="Chromosome"/>
</dbReference>
<proteinExistence type="predicted"/>